<protein>
    <submittedName>
        <fullName evidence="5">Transketolase</fullName>
    </submittedName>
</protein>
<dbReference type="PANTHER" id="PTHR47514:SF1">
    <property type="entry name" value="TRANSKETOLASE N-TERMINAL SECTION-RELATED"/>
    <property type="match status" value="1"/>
</dbReference>
<name>A0ABU4HSE2_9ACTN</name>
<evidence type="ECO:0000259" key="4">
    <source>
        <dbReference type="Pfam" id="PF00456"/>
    </source>
</evidence>
<comment type="caution">
    <text evidence="5">The sequence shown here is derived from an EMBL/GenBank/DDBJ whole genome shotgun (WGS) entry which is preliminary data.</text>
</comment>
<evidence type="ECO:0000256" key="2">
    <source>
        <dbReference type="ARBA" id="ARBA00007131"/>
    </source>
</evidence>
<dbReference type="Pfam" id="PF00456">
    <property type="entry name" value="Transketolase_N"/>
    <property type="match status" value="1"/>
</dbReference>
<keyword evidence="6" id="KW-1185">Reference proteome</keyword>
<dbReference type="SUPFAM" id="SSF52518">
    <property type="entry name" value="Thiamin diphosphate-binding fold (THDP-binding)"/>
    <property type="match status" value="1"/>
</dbReference>
<gene>
    <name evidence="5" type="ORF">R7226_17565</name>
</gene>
<comment type="cofactor">
    <cofactor evidence="1">
        <name>thiamine diphosphate</name>
        <dbReference type="ChEBI" id="CHEBI:58937"/>
    </cofactor>
</comment>
<proteinExistence type="inferred from homology"/>
<comment type="similarity">
    <text evidence="2">Belongs to the transketolase family.</text>
</comment>
<keyword evidence="3" id="KW-0786">Thiamine pyrophosphate</keyword>
<dbReference type="PANTHER" id="PTHR47514">
    <property type="entry name" value="TRANSKETOLASE N-TERMINAL SECTION-RELATED"/>
    <property type="match status" value="1"/>
</dbReference>
<reference evidence="5 6" key="2">
    <citation type="submission" date="2023-10" db="EMBL/GenBank/DDBJ databases">
        <authorList>
            <person name="Han X.F."/>
        </authorList>
    </citation>
    <scope>NUCLEOTIDE SEQUENCE [LARGE SCALE GENOMIC DNA]</scope>
    <source>
        <strain evidence="5 6">KCTC 39840</strain>
    </source>
</reference>
<evidence type="ECO:0000313" key="6">
    <source>
        <dbReference type="Proteomes" id="UP001284601"/>
    </source>
</evidence>
<reference evidence="6" key="1">
    <citation type="submission" date="2023-07" db="EMBL/GenBank/DDBJ databases">
        <title>Conexibacter stalactiti sp. nov., isolated from stalactites in a lava cave and emended description of the genus Conexibacter.</title>
        <authorList>
            <person name="Lee S.D."/>
        </authorList>
    </citation>
    <scope>NUCLEOTIDE SEQUENCE [LARGE SCALE GENOMIC DNA]</scope>
    <source>
        <strain evidence="6">KCTC 39840</strain>
    </source>
</reference>
<evidence type="ECO:0000313" key="5">
    <source>
        <dbReference type="EMBL" id="MDW5596160.1"/>
    </source>
</evidence>
<accession>A0ABU4HSE2</accession>
<dbReference type="Gene3D" id="3.40.50.970">
    <property type="match status" value="1"/>
</dbReference>
<dbReference type="Proteomes" id="UP001284601">
    <property type="component" value="Unassembled WGS sequence"/>
</dbReference>
<dbReference type="RefSeq" id="WP_318598540.1">
    <property type="nucleotide sequence ID" value="NZ_JAWSTH010000048.1"/>
</dbReference>
<evidence type="ECO:0000256" key="1">
    <source>
        <dbReference type="ARBA" id="ARBA00001964"/>
    </source>
</evidence>
<sequence length="266" mass="27808">MTTALAHEIKRTIVDESKRAGVGHIGSALSIADLVAALYGGVLRADGGPERDRFVLSKGHAVLALYAALVATGRMPSEQLATYCGDGTLLGAHPEHALDGVDFSTGSLGQGLSIGAGAALAARMQGSDRRVFVLLSDAECNEGSIWEAAMFAAHAQLANLVAIVDVNGQQALGYTRDVLDPGPPASARWEACGWEVHEVDGHDPDGIAAVVAELDLSSGPPHVLLARTVFGKGVSFMESRIEWHYLPLDDAQHAQAVAELDSAREA</sequence>
<feature type="domain" description="Transketolase N-terminal" evidence="4">
    <location>
        <begin position="5"/>
        <end position="256"/>
    </location>
</feature>
<dbReference type="CDD" id="cd02012">
    <property type="entry name" value="TPP_TK"/>
    <property type="match status" value="1"/>
</dbReference>
<organism evidence="5 6">
    <name type="scientific">Conexibacter stalactiti</name>
    <dbReference type="NCBI Taxonomy" id="1940611"/>
    <lineage>
        <taxon>Bacteria</taxon>
        <taxon>Bacillati</taxon>
        <taxon>Actinomycetota</taxon>
        <taxon>Thermoleophilia</taxon>
        <taxon>Solirubrobacterales</taxon>
        <taxon>Conexibacteraceae</taxon>
        <taxon>Conexibacter</taxon>
    </lineage>
</organism>
<dbReference type="InterPro" id="IPR005474">
    <property type="entry name" value="Transketolase_N"/>
</dbReference>
<evidence type="ECO:0000256" key="3">
    <source>
        <dbReference type="ARBA" id="ARBA00023052"/>
    </source>
</evidence>
<dbReference type="EMBL" id="JAWSTH010000048">
    <property type="protein sequence ID" value="MDW5596160.1"/>
    <property type="molecule type" value="Genomic_DNA"/>
</dbReference>
<dbReference type="InterPro" id="IPR029061">
    <property type="entry name" value="THDP-binding"/>
</dbReference>